<accession>G0NTY5</accession>
<keyword evidence="1" id="KW-0812">Transmembrane</keyword>
<keyword evidence="3" id="KW-1185">Reference proteome</keyword>
<evidence type="ECO:0000313" key="2">
    <source>
        <dbReference type="EMBL" id="EGT37569.1"/>
    </source>
</evidence>
<proteinExistence type="predicted"/>
<dbReference type="Proteomes" id="UP000008068">
    <property type="component" value="Unassembled WGS sequence"/>
</dbReference>
<sequence>MIRDREETGIFMQKMRQESSDDPFVSLFIGLLYVPLIDLTDHQMFIIQKYKELP</sequence>
<reference evidence="3" key="1">
    <citation type="submission" date="2011-07" db="EMBL/GenBank/DDBJ databases">
        <authorList>
            <consortium name="Caenorhabditis brenneri Sequencing and Analysis Consortium"/>
            <person name="Wilson R.K."/>
        </authorList>
    </citation>
    <scope>NUCLEOTIDE SEQUENCE [LARGE SCALE GENOMIC DNA]</scope>
    <source>
        <strain evidence="3">PB2801</strain>
    </source>
</reference>
<keyword evidence="1" id="KW-0472">Membrane</keyword>
<feature type="transmembrane region" description="Helical" evidence="1">
    <location>
        <begin position="24"/>
        <end position="41"/>
    </location>
</feature>
<gene>
    <name evidence="2" type="ORF">CAEBREN_08445</name>
</gene>
<dbReference type="AlphaFoldDB" id="G0NTY5"/>
<evidence type="ECO:0000313" key="3">
    <source>
        <dbReference type="Proteomes" id="UP000008068"/>
    </source>
</evidence>
<evidence type="ECO:0000256" key="1">
    <source>
        <dbReference type="SAM" id="Phobius"/>
    </source>
</evidence>
<dbReference type="InParanoid" id="G0NTY5"/>
<organism evidence="3">
    <name type="scientific">Caenorhabditis brenneri</name>
    <name type="common">Nematode worm</name>
    <dbReference type="NCBI Taxonomy" id="135651"/>
    <lineage>
        <taxon>Eukaryota</taxon>
        <taxon>Metazoa</taxon>
        <taxon>Ecdysozoa</taxon>
        <taxon>Nematoda</taxon>
        <taxon>Chromadorea</taxon>
        <taxon>Rhabditida</taxon>
        <taxon>Rhabditina</taxon>
        <taxon>Rhabditomorpha</taxon>
        <taxon>Rhabditoidea</taxon>
        <taxon>Rhabditidae</taxon>
        <taxon>Peloderinae</taxon>
        <taxon>Caenorhabditis</taxon>
    </lineage>
</organism>
<protein>
    <submittedName>
        <fullName evidence="2">Uncharacterized protein</fullName>
    </submittedName>
</protein>
<name>G0NTY5_CAEBE</name>
<keyword evidence="1" id="KW-1133">Transmembrane helix</keyword>
<dbReference type="HOGENOM" id="CLU_3052313_0_0_1"/>
<dbReference type="EMBL" id="GL379946">
    <property type="protein sequence ID" value="EGT37569.1"/>
    <property type="molecule type" value="Genomic_DNA"/>
</dbReference>